<dbReference type="SUPFAM" id="SSF53254">
    <property type="entry name" value="Phosphoglycerate mutase-like"/>
    <property type="match status" value="1"/>
</dbReference>
<reference evidence="1 2" key="1">
    <citation type="submission" date="2014-07" db="EMBL/GenBank/DDBJ databases">
        <authorList>
            <person name="Urmite Genomes Urmite Genomes"/>
        </authorList>
    </citation>
    <scope>NUCLEOTIDE SEQUENCE [LARGE SCALE GENOMIC DNA]</scope>
    <source>
        <strain evidence="1 2">20_BN</strain>
    </source>
</reference>
<sequence>MSLYLIRHTRVGCAPGLCYGQLDVPLADSFAEEAQAVQLTLSAQFPNGLPPVWSSPSLRCRQLADALKAPYRTDARLMELNFGAWEGRTWQELDSPEARHWGDNWQSAAPPAGESLSQLLARLRDFLAEIGTGDALLISHSGPIRAIHHLLLNEPLETAFRRPVGYGELLRL</sequence>
<dbReference type="InterPro" id="IPR013078">
    <property type="entry name" value="His_Pase_superF_clade-1"/>
</dbReference>
<dbReference type="HOGENOM" id="CLU_033323_8_3_6"/>
<name>A0A078LTJ3_9PSED</name>
<dbReference type="PANTHER" id="PTHR48100">
    <property type="entry name" value="BROAD-SPECIFICITY PHOSPHATASE YOR283W-RELATED"/>
    <property type="match status" value="1"/>
</dbReference>
<dbReference type="GO" id="GO:0005737">
    <property type="term" value="C:cytoplasm"/>
    <property type="evidence" value="ECO:0007669"/>
    <property type="project" value="TreeGrafter"/>
</dbReference>
<dbReference type="PANTHER" id="PTHR48100:SF1">
    <property type="entry name" value="HISTIDINE PHOSPHATASE FAMILY PROTEIN-RELATED"/>
    <property type="match status" value="1"/>
</dbReference>
<dbReference type="eggNOG" id="COG0406">
    <property type="taxonomic scope" value="Bacteria"/>
</dbReference>
<dbReference type="AlphaFoldDB" id="A0A078LTJ3"/>
<evidence type="ECO:0000313" key="2">
    <source>
        <dbReference type="Proteomes" id="UP000053902"/>
    </source>
</evidence>
<dbReference type="InterPro" id="IPR050275">
    <property type="entry name" value="PGM_Phosphatase"/>
</dbReference>
<dbReference type="Proteomes" id="UP000053902">
    <property type="component" value="Unassembled WGS sequence"/>
</dbReference>
<dbReference type="Gene3D" id="3.40.50.1240">
    <property type="entry name" value="Phosphoglycerate mutase-like"/>
    <property type="match status" value="1"/>
</dbReference>
<dbReference type="STRING" id="1499686.BN1079_01790"/>
<keyword evidence="2" id="KW-1185">Reference proteome</keyword>
<evidence type="ECO:0000313" key="1">
    <source>
        <dbReference type="EMBL" id="CDZ94469.1"/>
    </source>
</evidence>
<dbReference type="SMART" id="SM00855">
    <property type="entry name" value="PGAM"/>
    <property type="match status" value="1"/>
</dbReference>
<organism evidence="1 2">
    <name type="scientific">Pseudomonas saudiphocaensis</name>
    <dbReference type="NCBI Taxonomy" id="1499686"/>
    <lineage>
        <taxon>Bacteria</taxon>
        <taxon>Pseudomonadati</taxon>
        <taxon>Pseudomonadota</taxon>
        <taxon>Gammaproteobacteria</taxon>
        <taxon>Pseudomonadales</taxon>
        <taxon>Pseudomonadaceae</taxon>
        <taxon>Pseudomonas</taxon>
    </lineage>
</organism>
<dbReference type="CDD" id="cd07067">
    <property type="entry name" value="HP_PGM_like"/>
    <property type="match status" value="1"/>
</dbReference>
<dbReference type="Pfam" id="PF00300">
    <property type="entry name" value="His_Phos_1"/>
    <property type="match status" value="1"/>
</dbReference>
<protein>
    <submittedName>
        <fullName evidence="1">Alpha-ribazole-5'-phosphate phosphatase</fullName>
    </submittedName>
</protein>
<dbReference type="RefSeq" id="WP_052114457.1">
    <property type="nucleotide sequence ID" value="NZ_CCSF01000001.1"/>
</dbReference>
<gene>
    <name evidence="1" type="ORF">BN1079_01790</name>
</gene>
<proteinExistence type="predicted"/>
<dbReference type="GO" id="GO:0016791">
    <property type="term" value="F:phosphatase activity"/>
    <property type="evidence" value="ECO:0007669"/>
    <property type="project" value="TreeGrafter"/>
</dbReference>
<accession>A0A078LTJ3</accession>
<dbReference type="EMBL" id="CCSF01000001">
    <property type="protein sequence ID" value="CDZ94469.1"/>
    <property type="molecule type" value="Genomic_DNA"/>
</dbReference>
<dbReference type="InterPro" id="IPR029033">
    <property type="entry name" value="His_PPase_superfam"/>
</dbReference>